<evidence type="ECO:0000313" key="14">
    <source>
        <dbReference type="Proteomes" id="UP000658390"/>
    </source>
</evidence>
<evidence type="ECO:0000256" key="1">
    <source>
        <dbReference type="ARBA" id="ARBA00002254"/>
    </source>
</evidence>
<keyword evidence="11" id="KW-0282">Flagellum</keyword>
<dbReference type="GeneID" id="96621087"/>
<accession>A0A8I1FVX1</accession>
<comment type="function">
    <text evidence="1 10">Controls the rotational direction of flagella during chemotaxis.</text>
</comment>
<evidence type="ECO:0000256" key="10">
    <source>
        <dbReference type="RuleBase" id="RU364125"/>
    </source>
</evidence>
<dbReference type="GO" id="GO:0071973">
    <property type="term" value="P:bacterial-type flagellum-dependent cell motility"/>
    <property type="evidence" value="ECO:0007669"/>
    <property type="project" value="InterPro"/>
</dbReference>
<comment type="subcellular location">
    <subcellularLocation>
        <location evidence="10">Cell inner membrane</location>
    </subcellularLocation>
    <subcellularLocation>
        <location evidence="2">Cell membrane</location>
        <topology evidence="2">Single-pass membrane protein</topology>
    </subcellularLocation>
</comment>
<keyword evidence="6 10" id="KW-0812">Transmembrane</keyword>
<evidence type="ECO:0000313" key="13">
    <source>
        <dbReference type="Proteomes" id="UP000182058"/>
    </source>
</evidence>
<dbReference type="AlphaFoldDB" id="A0A8I1FVX1"/>
<name>A0A8I1FVX1_9PSED</name>
<feature type="transmembrane region" description="Helical" evidence="10">
    <location>
        <begin position="6"/>
        <end position="29"/>
    </location>
</feature>
<keyword evidence="11" id="KW-0969">Cilium</keyword>
<proteinExistence type="inferred from homology"/>
<evidence type="ECO:0000256" key="3">
    <source>
        <dbReference type="ARBA" id="ARBA00008281"/>
    </source>
</evidence>
<evidence type="ECO:0000256" key="9">
    <source>
        <dbReference type="ARBA" id="ARBA00023136"/>
    </source>
</evidence>
<gene>
    <name evidence="11" type="ORF">JFT45_16575</name>
    <name evidence="12" type="ORF">SAMN04490201_3513</name>
</gene>
<dbReference type="RefSeq" id="WP_048351456.1">
    <property type="nucleotide sequence ID" value="NZ_CP049044.1"/>
</dbReference>
<evidence type="ECO:0000256" key="5">
    <source>
        <dbReference type="ARBA" id="ARBA00022500"/>
    </source>
</evidence>
<evidence type="ECO:0000313" key="12">
    <source>
        <dbReference type="EMBL" id="SDU65501.1"/>
    </source>
</evidence>
<keyword evidence="7 10" id="KW-0283">Flagellar rotation</keyword>
<evidence type="ECO:0000256" key="6">
    <source>
        <dbReference type="ARBA" id="ARBA00022692"/>
    </source>
</evidence>
<organism evidence="11 14">
    <name type="scientific">Pseudomonas psychrophila</name>
    <dbReference type="NCBI Taxonomy" id="122355"/>
    <lineage>
        <taxon>Bacteria</taxon>
        <taxon>Pseudomonadati</taxon>
        <taxon>Pseudomonadota</taxon>
        <taxon>Gammaproteobacteria</taxon>
        <taxon>Pseudomonadales</taxon>
        <taxon>Pseudomonadaceae</taxon>
        <taxon>Pseudomonas</taxon>
    </lineage>
</organism>
<reference evidence="12 13" key="1">
    <citation type="submission" date="2016-10" db="EMBL/GenBank/DDBJ databases">
        <authorList>
            <person name="Varghese N."/>
            <person name="Submissions S."/>
        </authorList>
    </citation>
    <scope>NUCLEOTIDE SEQUENCE [LARGE SCALE GENOMIC DNA]</scope>
    <source>
        <strain evidence="12 13">BS3667</strain>
    </source>
</reference>
<keyword evidence="13" id="KW-1185">Reference proteome</keyword>
<dbReference type="EMBL" id="LT629795">
    <property type="protein sequence ID" value="SDU65501.1"/>
    <property type="molecule type" value="Genomic_DNA"/>
</dbReference>
<protein>
    <recommendedName>
        <fullName evidence="10">Flagellar protein FliL</fullName>
    </recommendedName>
</protein>
<sequence length="148" mass="16036">MSMSRVILLIVGLNTVITVGAAVGGYLYLRPMIKGATAGVVQPSSDLAFYPIEKIIVNLPGQGRERYVVLDLALQADTSLKADTLKQIEPLVRHSVISSLSQLSFDELRQLGIDQVQGRIETRLRQDFASKGLTAPFSGALVSKLLVQ</sequence>
<evidence type="ECO:0000256" key="4">
    <source>
        <dbReference type="ARBA" id="ARBA00022475"/>
    </source>
</evidence>
<dbReference type="GO" id="GO:0005886">
    <property type="term" value="C:plasma membrane"/>
    <property type="evidence" value="ECO:0007669"/>
    <property type="project" value="UniProtKB-SubCell"/>
</dbReference>
<reference evidence="11" key="2">
    <citation type="submission" date="2020-12" db="EMBL/GenBank/DDBJ databases">
        <title>Antibiotic resistance and phylogeny of Pseudomonas spp. isolated over three decades from chicken meat in the Norwegian food chain.</title>
        <authorList>
            <person name="Moen B."/>
        </authorList>
    </citation>
    <scope>NUCLEOTIDE SEQUENCE</scope>
    <source>
        <strain evidence="11">MF6762</strain>
    </source>
</reference>
<keyword evidence="9 10" id="KW-0472">Membrane</keyword>
<dbReference type="GO" id="GO:0009425">
    <property type="term" value="C:bacterial-type flagellum basal body"/>
    <property type="evidence" value="ECO:0007669"/>
    <property type="project" value="InterPro"/>
</dbReference>
<keyword evidence="4" id="KW-1003">Cell membrane</keyword>
<keyword evidence="11" id="KW-0966">Cell projection</keyword>
<dbReference type="InterPro" id="IPR005503">
    <property type="entry name" value="FliL"/>
</dbReference>
<keyword evidence="10" id="KW-0997">Cell inner membrane</keyword>
<dbReference type="OrthoDB" id="7030830at2"/>
<evidence type="ECO:0000256" key="8">
    <source>
        <dbReference type="ARBA" id="ARBA00022989"/>
    </source>
</evidence>
<dbReference type="GO" id="GO:0006935">
    <property type="term" value="P:chemotaxis"/>
    <property type="evidence" value="ECO:0007669"/>
    <property type="project" value="UniProtKB-KW"/>
</dbReference>
<keyword evidence="8 10" id="KW-1133">Transmembrane helix</keyword>
<keyword evidence="5 10" id="KW-0145">Chemotaxis</keyword>
<evidence type="ECO:0000256" key="2">
    <source>
        <dbReference type="ARBA" id="ARBA00004162"/>
    </source>
</evidence>
<evidence type="ECO:0000256" key="7">
    <source>
        <dbReference type="ARBA" id="ARBA00022779"/>
    </source>
</evidence>
<evidence type="ECO:0000313" key="11">
    <source>
        <dbReference type="EMBL" id="MBJ2258125.1"/>
    </source>
</evidence>
<dbReference type="EMBL" id="JAEKCZ010000015">
    <property type="protein sequence ID" value="MBJ2258125.1"/>
    <property type="molecule type" value="Genomic_DNA"/>
</dbReference>
<dbReference type="Pfam" id="PF03748">
    <property type="entry name" value="FliL"/>
    <property type="match status" value="1"/>
</dbReference>
<dbReference type="Proteomes" id="UP000658390">
    <property type="component" value="Unassembled WGS sequence"/>
</dbReference>
<dbReference type="Proteomes" id="UP000182058">
    <property type="component" value="Chromosome I"/>
</dbReference>
<comment type="similarity">
    <text evidence="3 10">Belongs to the FliL family.</text>
</comment>